<dbReference type="GO" id="GO:0106073">
    <property type="term" value="F:dolichyl pyrophosphate Glc2Man9GlcNAc2 alpha-1,2-glucosyltransferase activity"/>
    <property type="evidence" value="ECO:0007669"/>
    <property type="project" value="UniProtKB-EC"/>
</dbReference>
<comment type="similarity">
    <text evidence="3">Belongs to the ALG10 glucosyltransferase family.</text>
</comment>
<keyword evidence="8 14" id="KW-0812">Transmembrane</keyword>
<dbReference type="InterPro" id="IPR016900">
    <property type="entry name" value="Alg10"/>
</dbReference>
<evidence type="ECO:0000313" key="15">
    <source>
        <dbReference type="EMBL" id="KAK7339630.1"/>
    </source>
</evidence>
<feature type="transmembrane region" description="Helical" evidence="14">
    <location>
        <begin position="174"/>
        <end position="197"/>
    </location>
</feature>
<evidence type="ECO:0000313" key="16">
    <source>
        <dbReference type="Proteomes" id="UP001367508"/>
    </source>
</evidence>
<dbReference type="PANTHER" id="PTHR12989">
    <property type="entry name" value="ALPHA-1,2-GLUCOSYLTRANSFERASE ALG10"/>
    <property type="match status" value="1"/>
</dbReference>
<evidence type="ECO:0000256" key="8">
    <source>
        <dbReference type="ARBA" id="ARBA00022692"/>
    </source>
</evidence>
<keyword evidence="11 14" id="KW-0472">Membrane</keyword>
<evidence type="ECO:0000256" key="6">
    <source>
        <dbReference type="ARBA" id="ARBA00022676"/>
    </source>
</evidence>
<organism evidence="15 16">
    <name type="scientific">Canavalia gladiata</name>
    <name type="common">Sword bean</name>
    <name type="synonym">Dolichos gladiatus</name>
    <dbReference type="NCBI Taxonomy" id="3824"/>
    <lineage>
        <taxon>Eukaryota</taxon>
        <taxon>Viridiplantae</taxon>
        <taxon>Streptophyta</taxon>
        <taxon>Embryophyta</taxon>
        <taxon>Tracheophyta</taxon>
        <taxon>Spermatophyta</taxon>
        <taxon>Magnoliopsida</taxon>
        <taxon>eudicotyledons</taxon>
        <taxon>Gunneridae</taxon>
        <taxon>Pentapetalae</taxon>
        <taxon>rosids</taxon>
        <taxon>fabids</taxon>
        <taxon>Fabales</taxon>
        <taxon>Fabaceae</taxon>
        <taxon>Papilionoideae</taxon>
        <taxon>50 kb inversion clade</taxon>
        <taxon>NPAAA clade</taxon>
        <taxon>indigoferoid/millettioid clade</taxon>
        <taxon>Phaseoleae</taxon>
        <taxon>Canavalia</taxon>
    </lineage>
</organism>
<feature type="transmembrane region" description="Helical" evidence="14">
    <location>
        <begin position="103"/>
        <end position="121"/>
    </location>
</feature>
<evidence type="ECO:0000256" key="13">
    <source>
        <dbReference type="ARBA" id="ARBA00048064"/>
    </source>
</evidence>
<evidence type="ECO:0000256" key="9">
    <source>
        <dbReference type="ARBA" id="ARBA00022824"/>
    </source>
</evidence>
<evidence type="ECO:0000256" key="10">
    <source>
        <dbReference type="ARBA" id="ARBA00022989"/>
    </source>
</evidence>
<comment type="caution">
    <text evidence="15">The sequence shown here is derived from an EMBL/GenBank/DDBJ whole genome shotgun (WGS) entry which is preliminary data.</text>
</comment>
<keyword evidence="7" id="KW-0808">Transferase</keyword>
<dbReference type="EMBL" id="JAYMYQ010000004">
    <property type="protein sequence ID" value="KAK7339630.1"/>
    <property type="molecule type" value="Genomic_DNA"/>
</dbReference>
<evidence type="ECO:0000256" key="7">
    <source>
        <dbReference type="ARBA" id="ARBA00022679"/>
    </source>
</evidence>
<evidence type="ECO:0000256" key="4">
    <source>
        <dbReference type="ARBA" id="ARBA00011967"/>
    </source>
</evidence>
<keyword evidence="16" id="KW-1185">Reference proteome</keyword>
<evidence type="ECO:0000256" key="3">
    <source>
        <dbReference type="ARBA" id="ARBA00010600"/>
    </source>
</evidence>
<feature type="transmembrane region" description="Helical" evidence="14">
    <location>
        <begin position="59"/>
        <end position="83"/>
    </location>
</feature>
<dbReference type="AlphaFoldDB" id="A0AAN9LP03"/>
<keyword evidence="10 14" id="KW-1133">Transmembrane helix</keyword>
<accession>A0AAN9LP03</accession>
<keyword evidence="9" id="KW-0256">Endoplasmic reticulum</keyword>
<dbReference type="Proteomes" id="UP001367508">
    <property type="component" value="Unassembled WGS sequence"/>
</dbReference>
<comment type="subcellular location">
    <subcellularLocation>
        <location evidence="1">Endoplasmic reticulum membrane</location>
        <topology evidence="1">Multi-pass membrane protein</topology>
    </subcellularLocation>
</comment>
<keyword evidence="6" id="KW-0328">Glycosyltransferase</keyword>
<sequence>MLNLGILLNARHRLHLLLLPFLQTFFLTYATDTAGSNAFPVAQGVDLFQMFRKSRPLHVFLMLLALFVGILSVHFFSVAHPYLLADNRHYPFYLWRKVIMAHWSIKYLLVPVYICSWISIIRRLGKFRSKISVLAYFLATATVLVPAPLIEFRYYTIPFYFLVLHCNNRDDQGWLLTGALYIGVNIFTMMMFLFWPFQWDHEPGIQRFIW</sequence>
<name>A0AAN9LP03_CANGL</name>
<proteinExistence type="inferred from homology"/>
<evidence type="ECO:0000256" key="14">
    <source>
        <dbReference type="SAM" id="Phobius"/>
    </source>
</evidence>
<gene>
    <name evidence="15" type="ORF">VNO77_20308</name>
</gene>
<comment type="pathway">
    <text evidence="2">Protein modification; protein glycosylation.</text>
</comment>
<comment type="catalytic activity">
    <reaction evidence="13">
        <text>an alpha-D-Glc-(1-&gt;3)-alpha-D-Glc-(1-&gt;3)-alpha-D-Man-(1-&gt;2)-alpha-D-Man-(1-&gt;2)-alpha-D-Man-(1-&gt;3)-[alpha-D-Man-(1-&gt;2)-alpha-D-Man-(1-&gt;3)-[alpha-D-Man-(1-&gt;2)-alpha-D-Man-(1-&gt;6)]-alpha-D-Man-(1-&gt;6)]-beta-D-Man-(1-&gt;4)-beta-D-GlcNAc-(1-&gt;4)-alpha-D-GlcNAc-diphospho-di-trans,poly-cis-dolichol + a di-trans,poly-cis-dolichyl beta-D-glucosyl phosphate = a alpha-D-Glc-(1-&gt;2)-alpha-D-Glc-(1-&gt;3)-alpha-D-Glc-(1-&gt;3)-alpha-D-Man-(1-&gt;2)-alpha-D-Man-(1-&gt;2)-alpha-D-Man-(1-&gt;3)-[alpha-D-Man-(1-&gt;2)-alpha-D-Man-(1-&gt;3)-[alpha-D-Man-(1-&gt;2)-alpha-D-Man-(1-&gt;6)]-alpha-D-Man-(1-&gt;6)]-beta-D-Man-(1-&gt;4)-beta-D-GlcNAc-(1-&gt;4)-alpha-D-GlcNAc-diphospho-di-trans,poly-cis-dolichol + a di-trans,poly-cis-dolichyl phosphate + H(+)</text>
        <dbReference type="Rhea" id="RHEA:29543"/>
        <dbReference type="Rhea" id="RHEA-COMP:19498"/>
        <dbReference type="Rhea" id="RHEA-COMP:19502"/>
        <dbReference type="Rhea" id="RHEA-COMP:19512"/>
        <dbReference type="Rhea" id="RHEA-COMP:19522"/>
        <dbReference type="ChEBI" id="CHEBI:15378"/>
        <dbReference type="ChEBI" id="CHEBI:57525"/>
        <dbReference type="ChEBI" id="CHEBI:57683"/>
        <dbReference type="ChEBI" id="CHEBI:132522"/>
        <dbReference type="ChEBI" id="CHEBI:132523"/>
        <dbReference type="EC" id="2.4.1.256"/>
    </reaction>
    <physiologicalReaction direction="left-to-right" evidence="13">
        <dbReference type="Rhea" id="RHEA:29544"/>
    </physiologicalReaction>
</comment>
<evidence type="ECO:0000256" key="12">
    <source>
        <dbReference type="ARBA" id="ARBA00044727"/>
    </source>
</evidence>
<feature type="transmembrane region" description="Helical" evidence="14">
    <location>
        <begin position="133"/>
        <end position="154"/>
    </location>
</feature>
<evidence type="ECO:0000256" key="5">
    <source>
        <dbReference type="ARBA" id="ARBA00018512"/>
    </source>
</evidence>
<dbReference type="PANTHER" id="PTHR12989:SF10">
    <property type="entry name" value="DOL-P-GLC:GLC(2)MAN(9)GLCNAC(2)-PP-DOL ALPHA-1,2-GLUCOSYLTRANSFERASE-RELATED"/>
    <property type="match status" value="1"/>
</dbReference>
<dbReference type="GO" id="GO:0006488">
    <property type="term" value="P:dolichol-linked oligosaccharide biosynthetic process"/>
    <property type="evidence" value="ECO:0007669"/>
    <property type="project" value="InterPro"/>
</dbReference>
<comment type="function">
    <text evidence="12">Dol-P-Glc:Glc(2)Man(9)GlcNAc(2)-PP-Dol alpha-1,2-glucosyltransferase that operates in the biosynthetic pathway of dolichol-linked oligosaccharides, the glycan precursors employed in protein asparagine (N)-glycosylation. The assembly of dolichol-linked oligosaccharides begins on the cytosolic side of the endoplasmic reticulum membrane and finishes in its lumen. The sequential addition of sugars to dolichol pyrophosphate produces dolichol-linked oligosaccharides containing fourteen sugars, including two GlcNAcs, nine mannoses and three glucoses. Once assembled, the oligosaccharide is transferred from the lipid to nascent proteins by oligosaccharyltransferases. In the lumen of the endoplasmic reticulum, adds the third and last glucose residue from dolichyl phosphate glucose (Dol-P-Glc) onto the lipid-linked oligosaccharide intermediate Glc(2)Man(9)GlcNAc(2)-PP-Dol to produce Glc(3)Man(9)GlcNAc(2)-PP-Dol.</text>
</comment>
<protein>
    <recommendedName>
        <fullName evidence="5">Dol-P-Glc:Glc(2)Man(9)GlcNAc(2)-PP-Dol alpha-1,2-glucosyltransferase</fullName>
        <ecNumber evidence="4">2.4.1.256</ecNumber>
    </recommendedName>
</protein>
<dbReference type="GO" id="GO:0005789">
    <property type="term" value="C:endoplasmic reticulum membrane"/>
    <property type="evidence" value="ECO:0007669"/>
    <property type="project" value="UniProtKB-SubCell"/>
</dbReference>
<evidence type="ECO:0000256" key="11">
    <source>
        <dbReference type="ARBA" id="ARBA00023136"/>
    </source>
</evidence>
<dbReference type="EC" id="2.4.1.256" evidence="4"/>
<reference evidence="15 16" key="1">
    <citation type="submission" date="2024-01" db="EMBL/GenBank/DDBJ databases">
        <title>The genomes of 5 underutilized Papilionoideae crops provide insights into root nodulation and disease resistanc.</title>
        <authorList>
            <person name="Jiang F."/>
        </authorList>
    </citation>
    <scope>NUCLEOTIDE SEQUENCE [LARGE SCALE GENOMIC DNA]</scope>
    <source>
        <strain evidence="15">LVBAO_FW01</strain>
        <tissue evidence="15">Leaves</tissue>
    </source>
</reference>
<dbReference type="Pfam" id="PF04922">
    <property type="entry name" value="DIE2_ALG10"/>
    <property type="match status" value="1"/>
</dbReference>
<evidence type="ECO:0000256" key="2">
    <source>
        <dbReference type="ARBA" id="ARBA00004922"/>
    </source>
</evidence>
<evidence type="ECO:0000256" key="1">
    <source>
        <dbReference type="ARBA" id="ARBA00004477"/>
    </source>
</evidence>